<dbReference type="OrthoDB" id="412090at2759"/>
<feature type="compositionally biased region" description="Basic and acidic residues" evidence="1">
    <location>
        <begin position="16"/>
        <end position="27"/>
    </location>
</feature>
<organism evidence="3 4">
    <name type="scientific">Triparma columacea</name>
    <dbReference type="NCBI Taxonomy" id="722753"/>
    <lineage>
        <taxon>Eukaryota</taxon>
        <taxon>Sar</taxon>
        <taxon>Stramenopiles</taxon>
        <taxon>Ochrophyta</taxon>
        <taxon>Bolidophyceae</taxon>
        <taxon>Parmales</taxon>
        <taxon>Triparmaceae</taxon>
        <taxon>Triparma</taxon>
    </lineage>
</organism>
<dbReference type="CDD" id="cd00170">
    <property type="entry name" value="SEC14"/>
    <property type="match status" value="1"/>
</dbReference>
<accession>A0A9W7FZG6</accession>
<dbReference type="PROSITE" id="PS50191">
    <property type="entry name" value="CRAL_TRIO"/>
    <property type="match status" value="1"/>
</dbReference>
<dbReference type="EMBL" id="BRYA01000678">
    <property type="protein sequence ID" value="GMI29259.1"/>
    <property type="molecule type" value="Genomic_DNA"/>
</dbReference>
<dbReference type="Proteomes" id="UP001165065">
    <property type="component" value="Unassembled WGS sequence"/>
</dbReference>
<dbReference type="InterPro" id="IPR036865">
    <property type="entry name" value="CRAL-TRIO_dom_sf"/>
</dbReference>
<dbReference type="AlphaFoldDB" id="A0A9W7FZG6"/>
<dbReference type="Gene3D" id="3.40.525.10">
    <property type="entry name" value="CRAL-TRIO lipid binding domain"/>
    <property type="match status" value="1"/>
</dbReference>
<keyword evidence="4" id="KW-1185">Reference proteome</keyword>
<evidence type="ECO:0000256" key="1">
    <source>
        <dbReference type="SAM" id="MobiDB-lite"/>
    </source>
</evidence>
<name>A0A9W7FZG6_9STRA</name>
<dbReference type="InterPro" id="IPR001251">
    <property type="entry name" value="CRAL-TRIO_dom"/>
</dbReference>
<reference evidence="4" key="1">
    <citation type="journal article" date="2023" name="Commun. Biol.">
        <title>Genome analysis of Parmales, the sister group of diatoms, reveals the evolutionary specialization of diatoms from phago-mixotrophs to photoautotrophs.</title>
        <authorList>
            <person name="Ban H."/>
            <person name="Sato S."/>
            <person name="Yoshikawa S."/>
            <person name="Yamada K."/>
            <person name="Nakamura Y."/>
            <person name="Ichinomiya M."/>
            <person name="Sato N."/>
            <person name="Blanc-Mathieu R."/>
            <person name="Endo H."/>
            <person name="Kuwata A."/>
            <person name="Ogata H."/>
        </authorList>
    </citation>
    <scope>NUCLEOTIDE SEQUENCE [LARGE SCALE GENOMIC DNA]</scope>
</reference>
<proteinExistence type="predicted"/>
<comment type="caution">
    <text evidence="3">The sequence shown here is derived from an EMBL/GenBank/DDBJ whole genome shotgun (WGS) entry which is preliminary data.</text>
</comment>
<dbReference type="SUPFAM" id="SSF52087">
    <property type="entry name" value="CRAL/TRIO domain"/>
    <property type="match status" value="1"/>
</dbReference>
<feature type="domain" description="CRAL-TRIO" evidence="2">
    <location>
        <begin position="153"/>
        <end position="309"/>
    </location>
</feature>
<dbReference type="Pfam" id="PF00650">
    <property type="entry name" value="CRAL_TRIO"/>
    <property type="match status" value="1"/>
</dbReference>
<sequence>MSALISSMKRLGKTTPPKDKKGSERPPKNPKAGRLSPQGQEARDSMGKVGYSSGDLDLNDSEGESTSSSFDPTLYSPEVLSNLHELTSTFPDAPIEALVRFAKYKPSDSSSSPVDLYHSYLAWRETFPRYTDHDVVFRPTIPGFPRKWCQRGGLASDGSHVIFVQGAMYDTSVTTVENYVERCCHVIDHLIPEDGSPGQITILIDCRPYEGMLNPPATKMLTFFKLVSQMISSKHPGRISKVVIYPIPRIITGLVNMILRMFTKDTREKLNFISGSSSMGSKCPSKFWNYVDGPSELPESTRGFHVKET</sequence>
<evidence type="ECO:0000313" key="4">
    <source>
        <dbReference type="Proteomes" id="UP001165065"/>
    </source>
</evidence>
<evidence type="ECO:0000313" key="3">
    <source>
        <dbReference type="EMBL" id="GMI29259.1"/>
    </source>
</evidence>
<feature type="region of interest" description="Disordered" evidence="1">
    <location>
        <begin position="1"/>
        <end position="72"/>
    </location>
</feature>
<evidence type="ECO:0000259" key="2">
    <source>
        <dbReference type="PROSITE" id="PS50191"/>
    </source>
</evidence>
<protein>
    <recommendedName>
        <fullName evidence="2">CRAL-TRIO domain-containing protein</fullName>
    </recommendedName>
</protein>
<gene>
    <name evidence="3" type="ORF">TrCOL_g13666</name>
</gene>
<dbReference type="SMART" id="SM00516">
    <property type="entry name" value="SEC14"/>
    <property type="match status" value="1"/>
</dbReference>